<comment type="caution">
    <text evidence="1">The sequence shown here is derived from an EMBL/GenBank/DDBJ whole genome shotgun (WGS) entry which is preliminary data.</text>
</comment>
<gene>
    <name evidence="1" type="ORF">DSO57_1004172</name>
</gene>
<dbReference type="EMBL" id="QTSX02000010">
    <property type="protein sequence ID" value="KAJ9090262.1"/>
    <property type="molecule type" value="Genomic_DNA"/>
</dbReference>
<organism evidence="1 2">
    <name type="scientific">Entomophthora muscae</name>
    <dbReference type="NCBI Taxonomy" id="34485"/>
    <lineage>
        <taxon>Eukaryota</taxon>
        <taxon>Fungi</taxon>
        <taxon>Fungi incertae sedis</taxon>
        <taxon>Zoopagomycota</taxon>
        <taxon>Entomophthoromycotina</taxon>
        <taxon>Entomophthoromycetes</taxon>
        <taxon>Entomophthorales</taxon>
        <taxon>Entomophthoraceae</taxon>
        <taxon>Entomophthora</taxon>
    </lineage>
</organism>
<protein>
    <submittedName>
        <fullName evidence="1">Uncharacterized protein</fullName>
    </submittedName>
</protein>
<proteinExistence type="predicted"/>
<reference evidence="1" key="1">
    <citation type="submission" date="2022-04" db="EMBL/GenBank/DDBJ databases">
        <title>Genome of the entomopathogenic fungus Entomophthora muscae.</title>
        <authorList>
            <person name="Elya C."/>
            <person name="Lovett B.R."/>
            <person name="Lee E."/>
            <person name="Macias A.M."/>
            <person name="Hajek A.E."/>
            <person name="De Bivort B.L."/>
            <person name="Kasson M.T."/>
            <person name="De Fine Licht H.H."/>
            <person name="Stajich J.E."/>
        </authorList>
    </citation>
    <scope>NUCLEOTIDE SEQUENCE</scope>
    <source>
        <strain evidence="1">Berkeley</strain>
    </source>
</reference>
<evidence type="ECO:0000313" key="2">
    <source>
        <dbReference type="Proteomes" id="UP001165960"/>
    </source>
</evidence>
<name>A0ACC2UTK9_9FUNG</name>
<evidence type="ECO:0000313" key="1">
    <source>
        <dbReference type="EMBL" id="KAJ9090262.1"/>
    </source>
</evidence>
<keyword evidence="2" id="KW-1185">Reference proteome</keyword>
<dbReference type="Proteomes" id="UP001165960">
    <property type="component" value="Unassembled WGS sequence"/>
</dbReference>
<sequence length="240" mass="26906">MVQQKRTCFCSLVVYISFYTLISPTLIFQTVWVATCASEPVLAVYSSPNWLPCFSVTTSRPKILRIDNSFPLETRAQERDSNPEPGLTWAASPMDQGPARPRFPETKPPQAEAPTKSRSQNTSAGLIMMVPKDELLKLPNGGRESSSVNFMNLKSSRVTNQIQLPKKNTGFRPNPVTIAQNQENQVTNLDILTNERNPAEVPFRCSYTRASWPPTRIFPNILMKPLWKILSLGAGCYICL</sequence>
<accession>A0ACC2UTK9</accession>